<organism evidence="8 9">
    <name type="scientific">Thalassospira marina</name>
    <dbReference type="NCBI Taxonomy" id="2048283"/>
    <lineage>
        <taxon>Bacteria</taxon>
        <taxon>Pseudomonadati</taxon>
        <taxon>Pseudomonadota</taxon>
        <taxon>Alphaproteobacteria</taxon>
        <taxon>Rhodospirillales</taxon>
        <taxon>Thalassospiraceae</taxon>
        <taxon>Thalassospira</taxon>
    </lineage>
</organism>
<name>A0A2N3KZV5_9PROT</name>
<evidence type="ECO:0000256" key="6">
    <source>
        <dbReference type="SAM" id="Coils"/>
    </source>
</evidence>
<dbReference type="InterPro" id="IPR025202">
    <property type="entry name" value="PLD-like_dom"/>
</dbReference>
<dbReference type="Gene3D" id="3.30.870.10">
    <property type="entry name" value="Endonuclease Chain A"/>
    <property type="match status" value="1"/>
</dbReference>
<evidence type="ECO:0000256" key="5">
    <source>
        <dbReference type="ARBA" id="ARBA00029594"/>
    </source>
</evidence>
<evidence type="ECO:0000256" key="2">
    <source>
        <dbReference type="ARBA" id="ARBA00004613"/>
    </source>
</evidence>
<dbReference type="AlphaFoldDB" id="A0A2N3KZV5"/>
<dbReference type="PANTHER" id="PTHR10887:SF530">
    <property type="entry name" value="SUPERFAMILY I DNA HELICASES"/>
    <property type="match status" value="1"/>
</dbReference>
<reference evidence="8 9" key="1">
    <citation type="submission" date="2017-09" db="EMBL/GenBank/DDBJ databases">
        <title>Biodiversity and function of Thalassospira species in the particle-attached aromatic-hydrocarbon-degrading consortia from the surface seawater of the South China Sea.</title>
        <authorList>
            <person name="Dong C."/>
            <person name="Liu R."/>
            <person name="Shao Z."/>
        </authorList>
    </citation>
    <scope>NUCLEOTIDE SEQUENCE [LARGE SCALE GENOMIC DNA]</scope>
    <source>
        <strain evidence="8 9">CSC1P2</strain>
    </source>
</reference>
<dbReference type="GO" id="GO:0005576">
    <property type="term" value="C:extracellular region"/>
    <property type="evidence" value="ECO:0007669"/>
    <property type="project" value="UniProtKB-SubCell"/>
</dbReference>
<dbReference type="Pfam" id="PF13087">
    <property type="entry name" value="AAA_12"/>
    <property type="match status" value="1"/>
</dbReference>
<evidence type="ECO:0000313" key="9">
    <source>
        <dbReference type="Proteomes" id="UP000233597"/>
    </source>
</evidence>
<feature type="domain" description="PLD phosphodiesterase" evidence="7">
    <location>
        <begin position="1139"/>
        <end position="1166"/>
    </location>
</feature>
<dbReference type="OrthoDB" id="9757917at2"/>
<evidence type="ECO:0000256" key="1">
    <source>
        <dbReference type="ARBA" id="ARBA00003145"/>
    </source>
</evidence>
<evidence type="ECO:0000313" key="8">
    <source>
        <dbReference type="EMBL" id="PKR56027.1"/>
    </source>
</evidence>
<dbReference type="CDD" id="cd18808">
    <property type="entry name" value="SF1_C_Upf1"/>
    <property type="match status" value="1"/>
</dbReference>
<dbReference type="EMBL" id="NWTK01000001">
    <property type="protein sequence ID" value="PKR56027.1"/>
    <property type="molecule type" value="Genomic_DNA"/>
</dbReference>
<dbReference type="SUPFAM" id="SSF52540">
    <property type="entry name" value="P-loop containing nucleoside triphosphate hydrolases"/>
    <property type="match status" value="1"/>
</dbReference>
<comment type="caution">
    <text evidence="8">The sequence shown here is derived from an EMBL/GenBank/DDBJ whole genome shotgun (WGS) entry which is preliminary data.</text>
</comment>
<sequence length="1216" mass="136380">MNSSLLTYWRSSLIDSQRTTPLLNDETCHILDIDLLKSGTVDVNIAEKIIIQQQLLLKRLFGSNLTKKKEEEIDAISTAPVLITPFLVTTRVEHGVAYSDSEKTRQGSVWMSASLNVDGTLTADANRPPWFERSCLEPIGLRTITLGSIESFDTFLEQTVFPTNPTFANVLEFTDNLCQAVANTSIFSPKFDHYATQPGRIMLFHEHAGAGETIVRFCEAIRENPEEWAKDTALNALLSAQSDQKPAIPSFEIQSTCRHTGHIGQHVLAPTQREAIANILSTDSQAILAVNGPPGTGKTTLMQSVIASGVVNSALAGENPFVALTCSTNNQAVTNLIDSLGKALQQNSPDPLSSRWIPQAHSLGLFFPSDKVKERIPKGKYLLAARKGGVFPDEIEDSESRKKTEQYFFECFSRYYGASIDDPTKIINILYSQLKVQFDRFTKIVETATRLIEISNKLQESGFSNLAEWIKSLETEAAQQEEILTACQKVADEESRLAAAKEQKARDLRQAALNEIQPKSFVKQILNLLPGNKELSISKLQFMLADNGYEHFAEKLSRPKIRMHDAMRIFDRLVIDAARQGASPEAAAQLSQLQTKVSDLKGQLNELKSWLLFRIESWQEISELINQINTDTQAITFEYQNGDVLREKYKNTPEALIEELDKLVRNRLFFLASRYWEARWIEENRNIDTTLDLKQTAELISKRLQRYAMLTPCFVATCFKATATFMVPYKGPLKGFFDMIIMDEAGQVAPEIGGPCLVLGQKAIVIGDTLQIAPIVSVSSAIDRGNLHEAGLLDQETKLAQNGYTAFEGSMMKMAQHKSTFTLPDGKGMFLAEHRRCYDEIISYCNRFYNGRLQPKRGPKKDSHLPAMGYAHIRGSARKTEGSWSNRIEAQTIADWIARQKERLEARYNAPIEKIIAVVTPFRGQANLIRNELATQERGIGAPGLTNITVGTVHGLQGAECPIVIFSTVYDFTVSTRYFFDSDNSMLNVAVSRAQDSFLVFGDMQIFDASSPPKTNSDHLAHIILSDPENEITDILPAPIGIEHAAMPQRLETLEQHRAYLTKSFEIAQKNILIYSPYLSDKAINEDKILQLIETASKRGVKVIIAACSDHFLPWNKSEKDYAKKGRELLSSSTAELLLLPRIHNKTLIVDDHQLIDGSFNWFSAPRSQAFDKQEFSNAYSGDDIKETIQRVWQRTLERISDESERQRIQDLISPK</sequence>
<evidence type="ECO:0000259" key="7">
    <source>
        <dbReference type="PROSITE" id="PS50035"/>
    </source>
</evidence>
<protein>
    <recommendedName>
        <fullName evidence="3">Phospholipase D</fullName>
    </recommendedName>
    <alternativeName>
        <fullName evidence="5">Choline phosphatase</fullName>
    </alternativeName>
</protein>
<dbReference type="PROSITE" id="PS50035">
    <property type="entry name" value="PLD"/>
    <property type="match status" value="1"/>
</dbReference>
<accession>A0A2N3KZV5</accession>
<dbReference type="Gene3D" id="3.40.50.300">
    <property type="entry name" value="P-loop containing nucleotide triphosphate hydrolases"/>
    <property type="match status" value="3"/>
</dbReference>
<dbReference type="SUPFAM" id="SSF56024">
    <property type="entry name" value="Phospholipase D/nuclease"/>
    <property type="match status" value="1"/>
</dbReference>
<evidence type="ECO:0000256" key="4">
    <source>
        <dbReference type="ARBA" id="ARBA00022525"/>
    </source>
</evidence>
<dbReference type="InterPro" id="IPR027417">
    <property type="entry name" value="P-loop_NTPase"/>
</dbReference>
<dbReference type="GO" id="GO:0006793">
    <property type="term" value="P:phosphorus metabolic process"/>
    <property type="evidence" value="ECO:0007669"/>
    <property type="project" value="UniProtKB-ARBA"/>
</dbReference>
<feature type="coiled-coil region" evidence="6">
    <location>
        <begin position="470"/>
        <end position="511"/>
    </location>
</feature>
<evidence type="ECO:0000256" key="3">
    <source>
        <dbReference type="ARBA" id="ARBA00018392"/>
    </source>
</evidence>
<keyword evidence="4" id="KW-0964">Secreted</keyword>
<dbReference type="InterPro" id="IPR047187">
    <property type="entry name" value="SF1_C_Upf1"/>
</dbReference>
<keyword evidence="6" id="KW-0175">Coiled coil</keyword>
<proteinExistence type="predicted"/>
<dbReference type="PANTHER" id="PTHR10887">
    <property type="entry name" value="DNA2/NAM7 HELICASE FAMILY"/>
    <property type="match status" value="1"/>
</dbReference>
<dbReference type="Pfam" id="PF13091">
    <property type="entry name" value="PLDc_2"/>
    <property type="match status" value="1"/>
</dbReference>
<dbReference type="RefSeq" id="WP_101264016.1">
    <property type="nucleotide sequence ID" value="NZ_NWTK01000001.1"/>
</dbReference>
<comment type="subcellular location">
    <subcellularLocation>
        <location evidence="2">Secreted</location>
    </subcellularLocation>
</comment>
<dbReference type="InterPro" id="IPR001736">
    <property type="entry name" value="PLipase_D/transphosphatidylase"/>
</dbReference>
<dbReference type="Proteomes" id="UP000233597">
    <property type="component" value="Unassembled WGS sequence"/>
</dbReference>
<dbReference type="GO" id="GO:0003824">
    <property type="term" value="F:catalytic activity"/>
    <property type="evidence" value="ECO:0007669"/>
    <property type="project" value="InterPro"/>
</dbReference>
<gene>
    <name evidence="8" type="ORF">COO20_02100</name>
</gene>
<dbReference type="InterPro" id="IPR045055">
    <property type="entry name" value="DNA2/NAM7-like"/>
</dbReference>
<comment type="function">
    <text evidence="1">Could be a virulence factor.</text>
</comment>
<dbReference type="InterPro" id="IPR041679">
    <property type="entry name" value="DNA2/NAM7-like_C"/>
</dbReference>